<feature type="domain" description="RNA polymerase sigma factor 70 region 4 type 2" evidence="7">
    <location>
        <begin position="162"/>
        <end position="212"/>
    </location>
</feature>
<feature type="compositionally biased region" description="Basic and acidic residues" evidence="5">
    <location>
        <begin position="27"/>
        <end position="39"/>
    </location>
</feature>
<dbReference type="NCBIfam" id="TIGR02937">
    <property type="entry name" value="sigma70-ECF"/>
    <property type="match status" value="1"/>
</dbReference>
<dbReference type="EMBL" id="MCIF01000002">
    <property type="protein sequence ID" value="RAQ97545.1"/>
    <property type="molecule type" value="Genomic_DNA"/>
</dbReference>
<dbReference type="RefSeq" id="WP_189362026.1">
    <property type="nucleotide sequence ID" value="NZ_MCIF01000002.1"/>
</dbReference>
<evidence type="ECO:0000259" key="7">
    <source>
        <dbReference type="Pfam" id="PF08281"/>
    </source>
</evidence>
<feature type="domain" description="RNA polymerase sigma-70 region 2" evidence="6">
    <location>
        <begin position="62"/>
        <end position="128"/>
    </location>
</feature>
<organism evidence="8 9">
    <name type="scientific">Thermogemmatispora tikiterensis</name>
    <dbReference type="NCBI Taxonomy" id="1825093"/>
    <lineage>
        <taxon>Bacteria</taxon>
        <taxon>Bacillati</taxon>
        <taxon>Chloroflexota</taxon>
        <taxon>Ktedonobacteria</taxon>
        <taxon>Thermogemmatisporales</taxon>
        <taxon>Thermogemmatisporaceae</taxon>
        <taxon>Thermogemmatispora</taxon>
    </lineage>
</organism>
<sequence length="249" mass="28353">MERDSRWRSPAGETGSEGVEAPSQAERANRADSTENARDSSWEKELVARCLTGDEEAFARIVDTYGGLLLRTAYLLIKDEEGAKDLVQETFFLAWKNMTTLRDPALLRSWLLKILVNQAISLKRQLARQATLLRERLAGEEQEQLLPKTSLREGRVEDWLDVVAALQRLPVKQRVVLVLFYYHRLTMPEIAAMLGVAENTLRKRLQLALKKMRRLLQIRPQERPAAQEEAAGADQPPSQIASGREEQHE</sequence>
<dbReference type="PANTHER" id="PTHR43133">
    <property type="entry name" value="RNA POLYMERASE ECF-TYPE SIGMA FACTO"/>
    <property type="match status" value="1"/>
</dbReference>
<keyword evidence="9" id="KW-1185">Reference proteome</keyword>
<evidence type="ECO:0000256" key="1">
    <source>
        <dbReference type="ARBA" id="ARBA00010641"/>
    </source>
</evidence>
<proteinExistence type="inferred from homology"/>
<dbReference type="GO" id="GO:0003677">
    <property type="term" value="F:DNA binding"/>
    <property type="evidence" value="ECO:0007669"/>
    <property type="project" value="InterPro"/>
</dbReference>
<evidence type="ECO:0000256" key="5">
    <source>
        <dbReference type="SAM" id="MobiDB-lite"/>
    </source>
</evidence>
<dbReference type="SUPFAM" id="SSF88946">
    <property type="entry name" value="Sigma2 domain of RNA polymerase sigma factors"/>
    <property type="match status" value="1"/>
</dbReference>
<accession>A0A328VTV1</accession>
<keyword evidence="3" id="KW-0731">Sigma factor</keyword>
<dbReference type="InterPro" id="IPR013325">
    <property type="entry name" value="RNA_pol_sigma_r2"/>
</dbReference>
<dbReference type="InterPro" id="IPR013324">
    <property type="entry name" value="RNA_pol_sigma_r3/r4-like"/>
</dbReference>
<evidence type="ECO:0000256" key="4">
    <source>
        <dbReference type="ARBA" id="ARBA00023163"/>
    </source>
</evidence>
<dbReference type="InterPro" id="IPR014284">
    <property type="entry name" value="RNA_pol_sigma-70_dom"/>
</dbReference>
<keyword evidence="4" id="KW-0804">Transcription</keyword>
<feature type="region of interest" description="Disordered" evidence="5">
    <location>
        <begin position="220"/>
        <end position="249"/>
    </location>
</feature>
<evidence type="ECO:0000256" key="3">
    <source>
        <dbReference type="ARBA" id="ARBA00023082"/>
    </source>
</evidence>
<dbReference type="PANTHER" id="PTHR43133:SF51">
    <property type="entry name" value="RNA POLYMERASE SIGMA FACTOR"/>
    <property type="match status" value="1"/>
</dbReference>
<dbReference type="AlphaFoldDB" id="A0A328VTV1"/>
<dbReference type="Proteomes" id="UP000248706">
    <property type="component" value="Unassembled WGS sequence"/>
</dbReference>
<evidence type="ECO:0008006" key="10">
    <source>
        <dbReference type="Google" id="ProtNLM"/>
    </source>
</evidence>
<dbReference type="Pfam" id="PF04542">
    <property type="entry name" value="Sigma70_r2"/>
    <property type="match status" value="1"/>
</dbReference>
<evidence type="ECO:0000313" key="9">
    <source>
        <dbReference type="Proteomes" id="UP000248706"/>
    </source>
</evidence>
<dbReference type="GO" id="GO:0016987">
    <property type="term" value="F:sigma factor activity"/>
    <property type="evidence" value="ECO:0007669"/>
    <property type="project" value="UniProtKB-KW"/>
</dbReference>
<dbReference type="InterPro" id="IPR013249">
    <property type="entry name" value="RNA_pol_sigma70_r4_t2"/>
</dbReference>
<evidence type="ECO:0000259" key="6">
    <source>
        <dbReference type="Pfam" id="PF04542"/>
    </source>
</evidence>
<comment type="caution">
    <text evidence="8">The sequence shown here is derived from an EMBL/GenBank/DDBJ whole genome shotgun (WGS) entry which is preliminary data.</text>
</comment>
<dbReference type="SUPFAM" id="SSF88659">
    <property type="entry name" value="Sigma3 and sigma4 domains of RNA polymerase sigma factors"/>
    <property type="match status" value="1"/>
</dbReference>
<feature type="region of interest" description="Disordered" evidence="5">
    <location>
        <begin position="1"/>
        <end position="39"/>
    </location>
</feature>
<dbReference type="InterPro" id="IPR007627">
    <property type="entry name" value="RNA_pol_sigma70_r2"/>
</dbReference>
<dbReference type="CDD" id="cd06171">
    <property type="entry name" value="Sigma70_r4"/>
    <property type="match status" value="1"/>
</dbReference>
<evidence type="ECO:0000256" key="2">
    <source>
        <dbReference type="ARBA" id="ARBA00023015"/>
    </source>
</evidence>
<evidence type="ECO:0000313" key="8">
    <source>
        <dbReference type="EMBL" id="RAQ97545.1"/>
    </source>
</evidence>
<feature type="compositionally biased region" description="Low complexity" evidence="5">
    <location>
        <begin position="227"/>
        <end position="237"/>
    </location>
</feature>
<gene>
    <name evidence="8" type="ORF">A4R35_18555</name>
</gene>
<dbReference type="InterPro" id="IPR039425">
    <property type="entry name" value="RNA_pol_sigma-70-like"/>
</dbReference>
<dbReference type="Pfam" id="PF08281">
    <property type="entry name" value="Sigma70_r4_2"/>
    <property type="match status" value="1"/>
</dbReference>
<dbReference type="Gene3D" id="1.10.1740.10">
    <property type="match status" value="1"/>
</dbReference>
<comment type="similarity">
    <text evidence="1">Belongs to the sigma-70 factor family. ECF subfamily.</text>
</comment>
<keyword evidence="2" id="KW-0805">Transcription regulation</keyword>
<dbReference type="Gene3D" id="1.10.10.10">
    <property type="entry name" value="Winged helix-like DNA-binding domain superfamily/Winged helix DNA-binding domain"/>
    <property type="match status" value="1"/>
</dbReference>
<reference evidence="8 9" key="1">
    <citation type="submission" date="2016-08" db="EMBL/GenBank/DDBJ databases">
        <title>Analysis of Carbohydrate Active Enzymes in Thermogemmatispora T81 Reveals Carbohydrate Degradation Ability.</title>
        <authorList>
            <person name="Tomazini A."/>
            <person name="Lal S."/>
            <person name="Stott M."/>
            <person name="Henrissat B."/>
            <person name="Polikarpov I."/>
            <person name="Sparling R."/>
            <person name="Levin D.B."/>
        </authorList>
    </citation>
    <scope>NUCLEOTIDE SEQUENCE [LARGE SCALE GENOMIC DNA]</scope>
    <source>
        <strain evidence="8 9">T81</strain>
    </source>
</reference>
<protein>
    <recommendedName>
        <fullName evidence="10">Sigma-70 family RNA polymerase sigma factor</fullName>
    </recommendedName>
</protein>
<dbReference type="InterPro" id="IPR036388">
    <property type="entry name" value="WH-like_DNA-bd_sf"/>
</dbReference>
<name>A0A328VTV1_9CHLR</name>
<dbReference type="GO" id="GO:0006352">
    <property type="term" value="P:DNA-templated transcription initiation"/>
    <property type="evidence" value="ECO:0007669"/>
    <property type="project" value="InterPro"/>
</dbReference>